<feature type="signal peptide" evidence="1">
    <location>
        <begin position="1"/>
        <end position="30"/>
    </location>
</feature>
<evidence type="ECO:0000313" key="3">
    <source>
        <dbReference type="Proteomes" id="UP001500668"/>
    </source>
</evidence>
<evidence type="ECO:0000313" key="2">
    <source>
        <dbReference type="EMBL" id="GAA0592325.1"/>
    </source>
</evidence>
<gene>
    <name evidence="2" type="ORF">GCM10010394_21940</name>
</gene>
<dbReference type="Proteomes" id="UP001500668">
    <property type="component" value="Unassembled WGS sequence"/>
</dbReference>
<name>A0ABP3QMR4_9ACTN</name>
<feature type="chain" id="PRO_5046452970" evidence="1">
    <location>
        <begin position="31"/>
        <end position="118"/>
    </location>
</feature>
<protein>
    <submittedName>
        <fullName evidence="2">Uncharacterized protein</fullName>
    </submittedName>
</protein>
<organism evidence="2 3">
    <name type="scientific">Streptomyces crystallinus</name>
    <dbReference type="NCBI Taxonomy" id="68191"/>
    <lineage>
        <taxon>Bacteria</taxon>
        <taxon>Bacillati</taxon>
        <taxon>Actinomycetota</taxon>
        <taxon>Actinomycetes</taxon>
        <taxon>Kitasatosporales</taxon>
        <taxon>Streptomycetaceae</taxon>
        <taxon>Streptomyces</taxon>
    </lineage>
</organism>
<accession>A0ABP3QMR4</accession>
<comment type="caution">
    <text evidence="2">The sequence shown here is derived from an EMBL/GenBank/DDBJ whole genome shotgun (WGS) entry which is preliminary data.</text>
</comment>
<evidence type="ECO:0000256" key="1">
    <source>
        <dbReference type="SAM" id="SignalP"/>
    </source>
</evidence>
<dbReference type="RefSeq" id="WP_344072889.1">
    <property type="nucleotide sequence ID" value="NZ_BAAACA010000014.1"/>
</dbReference>
<dbReference type="EMBL" id="BAAACA010000014">
    <property type="protein sequence ID" value="GAA0592325.1"/>
    <property type="molecule type" value="Genomic_DNA"/>
</dbReference>
<keyword evidence="3" id="KW-1185">Reference proteome</keyword>
<keyword evidence="1" id="KW-0732">Signal</keyword>
<reference evidence="3" key="1">
    <citation type="journal article" date="2019" name="Int. J. Syst. Evol. Microbiol.">
        <title>The Global Catalogue of Microorganisms (GCM) 10K type strain sequencing project: providing services to taxonomists for standard genome sequencing and annotation.</title>
        <authorList>
            <consortium name="The Broad Institute Genomics Platform"/>
            <consortium name="The Broad Institute Genome Sequencing Center for Infectious Disease"/>
            <person name="Wu L."/>
            <person name="Ma J."/>
        </authorList>
    </citation>
    <scope>NUCLEOTIDE SEQUENCE [LARGE SCALE GENOMIC DNA]</scope>
    <source>
        <strain evidence="3">JCM 5067</strain>
    </source>
</reference>
<proteinExistence type="predicted"/>
<sequence length="118" mass="12436">MFPLKRLVQLGVTATAATALIVGLTANAEAAHGTLTLKYPRGHTIDVTNRANFICFAIQGASEADNRTDANAFFYADGSCSGTVSVIVPPNVHSSFSPQNGLVFRPVTDTAAEDRSHT</sequence>